<evidence type="ECO:0000313" key="2">
    <source>
        <dbReference type="Proteomes" id="UP000479000"/>
    </source>
</evidence>
<proteinExistence type="predicted"/>
<dbReference type="AlphaFoldDB" id="A0A6H5GB84"/>
<accession>A0A6H5GB84</accession>
<reference evidence="1 2" key="1">
    <citation type="submission" date="2020-02" db="EMBL/GenBank/DDBJ databases">
        <authorList>
            <person name="Ferguson B K."/>
        </authorList>
    </citation>
    <scope>NUCLEOTIDE SEQUENCE [LARGE SCALE GENOMIC DNA]</scope>
</reference>
<name>A0A6H5GB84_9HEMI</name>
<evidence type="ECO:0000313" key="1">
    <source>
        <dbReference type="EMBL" id="CAA9999656.1"/>
    </source>
</evidence>
<dbReference type="EMBL" id="CADCXU010009029">
    <property type="protein sequence ID" value="CAA9999656.1"/>
    <property type="molecule type" value="Genomic_DNA"/>
</dbReference>
<gene>
    <name evidence="1" type="ORF">NTEN_LOCUS5939</name>
</gene>
<sequence>MRMDADFVAVAATRLATSATPGSHNLKMPIRIENRIRGAIGLEHAATFSTRVLRSRIWRSARRVASGAQRGLLSMASNAAVMIHGGPICLNKT</sequence>
<organism evidence="1 2">
    <name type="scientific">Nesidiocoris tenuis</name>
    <dbReference type="NCBI Taxonomy" id="355587"/>
    <lineage>
        <taxon>Eukaryota</taxon>
        <taxon>Metazoa</taxon>
        <taxon>Ecdysozoa</taxon>
        <taxon>Arthropoda</taxon>
        <taxon>Hexapoda</taxon>
        <taxon>Insecta</taxon>
        <taxon>Pterygota</taxon>
        <taxon>Neoptera</taxon>
        <taxon>Paraneoptera</taxon>
        <taxon>Hemiptera</taxon>
        <taxon>Heteroptera</taxon>
        <taxon>Panheteroptera</taxon>
        <taxon>Cimicomorpha</taxon>
        <taxon>Miridae</taxon>
        <taxon>Dicyphina</taxon>
        <taxon>Nesidiocoris</taxon>
    </lineage>
</organism>
<dbReference type="Proteomes" id="UP000479000">
    <property type="component" value="Unassembled WGS sequence"/>
</dbReference>
<protein>
    <submittedName>
        <fullName evidence="1">Uncharacterized protein</fullName>
    </submittedName>
</protein>
<keyword evidence="2" id="KW-1185">Reference proteome</keyword>